<reference evidence="1 3" key="2">
    <citation type="journal article" date="2014" name="BMC Genomics">
        <title>An improved genome release (version Mt4.0) for the model legume Medicago truncatula.</title>
        <authorList>
            <person name="Tang H."/>
            <person name="Krishnakumar V."/>
            <person name="Bidwell S."/>
            <person name="Rosen B."/>
            <person name="Chan A."/>
            <person name="Zhou S."/>
            <person name="Gentzbittel L."/>
            <person name="Childs K.L."/>
            <person name="Yandell M."/>
            <person name="Gundlach H."/>
            <person name="Mayer K.F."/>
            <person name="Schwartz D.C."/>
            <person name="Town C.D."/>
        </authorList>
    </citation>
    <scope>GENOME REANNOTATION</scope>
    <source>
        <strain evidence="2 3">cv. Jemalong A17</strain>
    </source>
</reference>
<evidence type="ECO:0000313" key="3">
    <source>
        <dbReference type="Proteomes" id="UP000002051"/>
    </source>
</evidence>
<dbReference type="EnsemblPlants" id="AES89791">
    <property type="protein sequence ID" value="AES89791"/>
    <property type="gene ID" value="MTR_4g080040"/>
</dbReference>
<evidence type="ECO:0000313" key="1">
    <source>
        <dbReference type="EMBL" id="AES89791.1"/>
    </source>
</evidence>
<protein>
    <submittedName>
        <fullName evidence="1 2">Uncharacterized protein</fullName>
    </submittedName>
</protein>
<sequence length="90" mass="10220">MEDQWKKPSKVEFELHKVKDNEKLKSPLTIVVRTSALSVISVTQGQSSDSEFPDDDTDENETLRKNCSIMDKDLQMSCEKPEAMLFVAVV</sequence>
<dbReference type="HOGENOM" id="CLU_2444185_0_0_1"/>
<name>G7JCM2_MEDTR</name>
<organism evidence="1 3">
    <name type="scientific">Medicago truncatula</name>
    <name type="common">Barrel medic</name>
    <name type="synonym">Medicago tribuloides</name>
    <dbReference type="NCBI Taxonomy" id="3880"/>
    <lineage>
        <taxon>Eukaryota</taxon>
        <taxon>Viridiplantae</taxon>
        <taxon>Streptophyta</taxon>
        <taxon>Embryophyta</taxon>
        <taxon>Tracheophyta</taxon>
        <taxon>Spermatophyta</taxon>
        <taxon>Magnoliopsida</taxon>
        <taxon>eudicotyledons</taxon>
        <taxon>Gunneridae</taxon>
        <taxon>Pentapetalae</taxon>
        <taxon>rosids</taxon>
        <taxon>fabids</taxon>
        <taxon>Fabales</taxon>
        <taxon>Fabaceae</taxon>
        <taxon>Papilionoideae</taxon>
        <taxon>50 kb inversion clade</taxon>
        <taxon>NPAAA clade</taxon>
        <taxon>Hologalegina</taxon>
        <taxon>IRL clade</taxon>
        <taxon>Trifolieae</taxon>
        <taxon>Medicago</taxon>
    </lineage>
</organism>
<dbReference type="Proteomes" id="UP000002051">
    <property type="component" value="Chromosome 4"/>
</dbReference>
<dbReference type="AlphaFoldDB" id="G7JCM2"/>
<dbReference type="EMBL" id="CM001220">
    <property type="protein sequence ID" value="AES89791.1"/>
    <property type="molecule type" value="Genomic_DNA"/>
</dbReference>
<reference evidence="2" key="3">
    <citation type="submission" date="2015-04" db="UniProtKB">
        <authorList>
            <consortium name="EnsemblPlants"/>
        </authorList>
    </citation>
    <scope>IDENTIFICATION</scope>
    <source>
        <strain evidence="2">cv. Jemalong A17</strain>
    </source>
</reference>
<proteinExistence type="predicted"/>
<accession>G7JCM2</accession>
<keyword evidence="3" id="KW-1185">Reference proteome</keyword>
<evidence type="ECO:0000313" key="2">
    <source>
        <dbReference type="EnsemblPlants" id="AES89791"/>
    </source>
</evidence>
<gene>
    <name evidence="1" type="ordered locus">MTR_4g080040</name>
</gene>
<reference evidence="1 3" key="1">
    <citation type="journal article" date="2011" name="Nature">
        <title>The Medicago genome provides insight into the evolution of rhizobial symbioses.</title>
        <authorList>
            <person name="Young N.D."/>
            <person name="Debelle F."/>
            <person name="Oldroyd G.E."/>
            <person name="Geurts R."/>
            <person name="Cannon S.B."/>
            <person name="Udvardi M.K."/>
            <person name="Benedito V.A."/>
            <person name="Mayer K.F."/>
            <person name="Gouzy J."/>
            <person name="Schoof H."/>
            <person name="Van de Peer Y."/>
            <person name="Proost S."/>
            <person name="Cook D.R."/>
            <person name="Meyers B.C."/>
            <person name="Spannagl M."/>
            <person name="Cheung F."/>
            <person name="De Mita S."/>
            <person name="Krishnakumar V."/>
            <person name="Gundlach H."/>
            <person name="Zhou S."/>
            <person name="Mudge J."/>
            <person name="Bharti A.K."/>
            <person name="Murray J.D."/>
            <person name="Naoumkina M.A."/>
            <person name="Rosen B."/>
            <person name="Silverstein K.A."/>
            <person name="Tang H."/>
            <person name="Rombauts S."/>
            <person name="Zhao P.X."/>
            <person name="Zhou P."/>
            <person name="Barbe V."/>
            <person name="Bardou P."/>
            <person name="Bechner M."/>
            <person name="Bellec A."/>
            <person name="Berger A."/>
            <person name="Berges H."/>
            <person name="Bidwell S."/>
            <person name="Bisseling T."/>
            <person name="Choisne N."/>
            <person name="Couloux A."/>
            <person name="Denny R."/>
            <person name="Deshpande S."/>
            <person name="Dai X."/>
            <person name="Doyle J.J."/>
            <person name="Dudez A.M."/>
            <person name="Farmer A.D."/>
            <person name="Fouteau S."/>
            <person name="Franken C."/>
            <person name="Gibelin C."/>
            <person name="Gish J."/>
            <person name="Goldstein S."/>
            <person name="Gonzalez A.J."/>
            <person name="Green P.J."/>
            <person name="Hallab A."/>
            <person name="Hartog M."/>
            <person name="Hua A."/>
            <person name="Humphray S.J."/>
            <person name="Jeong D.H."/>
            <person name="Jing Y."/>
            <person name="Jocker A."/>
            <person name="Kenton S.M."/>
            <person name="Kim D.J."/>
            <person name="Klee K."/>
            <person name="Lai H."/>
            <person name="Lang C."/>
            <person name="Lin S."/>
            <person name="Macmil S.L."/>
            <person name="Magdelenat G."/>
            <person name="Matthews L."/>
            <person name="McCorrison J."/>
            <person name="Monaghan E.L."/>
            <person name="Mun J.H."/>
            <person name="Najar F.Z."/>
            <person name="Nicholson C."/>
            <person name="Noirot C."/>
            <person name="O'Bleness M."/>
            <person name="Paule C.R."/>
            <person name="Poulain J."/>
            <person name="Prion F."/>
            <person name="Qin B."/>
            <person name="Qu C."/>
            <person name="Retzel E.F."/>
            <person name="Riddle C."/>
            <person name="Sallet E."/>
            <person name="Samain S."/>
            <person name="Samson N."/>
            <person name="Sanders I."/>
            <person name="Saurat O."/>
            <person name="Scarpelli C."/>
            <person name="Schiex T."/>
            <person name="Segurens B."/>
            <person name="Severin A.J."/>
            <person name="Sherrier D.J."/>
            <person name="Shi R."/>
            <person name="Sims S."/>
            <person name="Singer S.R."/>
            <person name="Sinharoy S."/>
            <person name="Sterck L."/>
            <person name="Viollet A."/>
            <person name="Wang B.B."/>
            <person name="Wang K."/>
            <person name="Wang M."/>
            <person name="Wang X."/>
            <person name="Warfsmann J."/>
            <person name="Weissenbach J."/>
            <person name="White D.D."/>
            <person name="White J.D."/>
            <person name="Wiley G.B."/>
            <person name="Wincker P."/>
            <person name="Xing Y."/>
            <person name="Yang L."/>
            <person name="Yao Z."/>
            <person name="Ying F."/>
            <person name="Zhai J."/>
            <person name="Zhou L."/>
            <person name="Zuber A."/>
            <person name="Denarie J."/>
            <person name="Dixon R.A."/>
            <person name="May G.D."/>
            <person name="Schwartz D.C."/>
            <person name="Rogers J."/>
            <person name="Quetier F."/>
            <person name="Town C.D."/>
            <person name="Roe B.A."/>
        </authorList>
    </citation>
    <scope>NUCLEOTIDE SEQUENCE [LARGE SCALE GENOMIC DNA]</scope>
    <source>
        <strain evidence="1">A17</strain>
        <strain evidence="2 3">cv. Jemalong A17</strain>
    </source>
</reference>
<dbReference type="PaxDb" id="3880-AES89791"/>